<evidence type="ECO:0008006" key="8">
    <source>
        <dbReference type="Google" id="ProtNLM"/>
    </source>
</evidence>
<dbReference type="Pfam" id="PF04818">
    <property type="entry name" value="CID"/>
    <property type="match status" value="1"/>
</dbReference>
<organism evidence="6 7">
    <name type="scientific">Basidiobolus meristosporus CBS 931.73</name>
    <dbReference type="NCBI Taxonomy" id="1314790"/>
    <lineage>
        <taxon>Eukaryota</taxon>
        <taxon>Fungi</taxon>
        <taxon>Fungi incertae sedis</taxon>
        <taxon>Zoopagomycota</taxon>
        <taxon>Entomophthoromycotina</taxon>
        <taxon>Basidiobolomycetes</taxon>
        <taxon>Basidiobolales</taxon>
        <taxon>Basidiobolaceae</taxon>
        <taxon>Basidiobolus</taxon>
    </lineage>
</organism>
<dbReference type="Pfam" id="PF00098">
    <property type="entry name" value="zf-CCHC"/>
    <property type="match status" value="1"/>
</dbReference>
<reference evidence="6 7" key="1">
    <citation type="submission" date="2016-07" db="EMBL/GenBank/DDBJ databases">
        <title>Pervasive Adenine N6-methylation of Active Genes in Fungi.</title>
        <authorList>
            <consortium name="DOE Joint Genome Institute"/>
            <person name="Mondo S.J."/>
            <person name="Dannebaum R.O."/>
            <person name="Kuo R.C."/>
            <person name="Labutti K."/>
            <person name="Haridas S."/>
            <person name="Kuo A."/>
            <person name="Salamov A."/>
            <person name="Ahrendt S.R."/>
            <person name="Lipzen A."/>
            <person name="Sullivan W."/>
            <person name="Andreopoulos W.B."/>
            <person name="Clum A."/>
            <person name="Lindquist E."/>
            <person name="Daum C."/>
            <person name="Ramamoorthy G.K."/>
            <person name="Gryganskyi A."/>
            <person name="Culley D."/>
            <person name="Magnuson J.K."/>
            <person name="James T.Y."/>
            <person name="O'Malley M.A."/>
            <person name="Stajich J.E."/>
            <person name="Spatafora J.W."/>
            <person name="Visel A."/>
            <person name="Grigoriev I.V."/>
        </authorList>
    </citation>
    <scope>NUCLEOTIDE SEQUENCE [LARGE SCALE GENOMIC DNA]</scope>
    <source>
        <strain evidence="6 7">CBS 931.73</strain>
    </source>
</reference>
<dbReference type="PANTHER" id="PTHR12323:SF0">
    <property type="entry name" value="CALCIUM HOMEOSTASIS ENDOPLASMIC RETICULUM PROTEIN"/>
    <property type="match status" value="1"/>
</dbReference>
<feature type="compositionally biased region" description="Basic residues" evidence="2">
    <location>
        <begin position="488"/>
        <end position="541"/>
    </location>
</feature>
<dbReference type="SUPFAM" id="SSF57756">
    <property type="entry name" value="Retrovirus zinc finger-like domains"/>
    <property type="match status" value="1"/>
</dbReference>
<accession>A0A1Y1Y5L6</accession>
<dbReference type="PROSITE" id="PS50158">
    <property type="entry name" value="ZF_CCHC"/>
    <property type="match status" value="1"/>
</dbReference>
<keyword evidence="1" id="KW-0862">Zinc</keyword>
<dbReference type="GO" id="GO:0048471">
    <property type="term" value="C:perinuclear region of cytoplasm"/>
    <property type="evidence" value="ECO:0007669"/>
    <property type="project" value="TreeGrafter"/>
</dbReference>
<evidence type="ECO:0000313" key="6">
    <source>
        <dbReference type="EMBL" id="ORX93249.1"/>
    </source>
</evidence>
<feature type="domain" description="SURP motif" evidence="3">
    <location>
        <begin position="20"/>
        <end position="61"/>
    </location>
</feature>
<dbReference type="Gene3D" id="1.25.40.90">
    <property type="match status" value="1"/>
</dbReference>
<dbReference type="EMBL" id="MCFE01000242">
    <property type="protein sequence ID" value="ORX93249.1"/>
    <property type="molecule type" value="Genomic_DNA"/>
</dbReference>
<dbReference type="PROSITE" id="PS50128">
    <property type="entry name" value="SURP"/>
    <property type="match status" value="1"/>
</dbReference>
<keyword evidence="1" id="KW-0479">Metal-binding</keyword>
<dbReference type="STRING" id="1314790.A0A1Y1Y5L6"/>
<dbReference type="GO" id="GO:0008270">
    <property type="term" value="F:zinc ion binding"/>
    <property type="evidence" value="ECO:0007669"/>
    <property type="project" value="UniProtKB-KW"/>
</dbReference>
<dbReference type="InParanoid" id="A0A1Y1Y5L6"/>
<dbReference type="SMART" id="SM00648">
    <property type="entry name" value="SWAP"/>
    <property type="match status" value="1"/>
</dbReference>
<name>A0A1Y1Y5L6_9FUNG</name>
<feature type="region of interest" description="Disordered" evidence="2">
    <location>
        <begin position="415"/>
        <end position="551"/>
    </location>
</feature>
<feature type="domain" description="CCHC-type" evidence="4">
    <location>
        <begin position="628"/>
        <end position="643"/>
    </location>
</feature>
<gene>
    <name evidence="6" type="ORF">K493DRAFT_302795</name>
</gene>
<feature type="region of interest" description="Disordered" evidence="2">
    <location>
        <begin position="277"/>
        <end position="296"/>
    </location>
</feature>
<dbReference type="InterPro" id="IPR008942">
    <property type="entry name" value="ENTH_VHS"/>
</dbReference>
<feature type="compositionally biased region" description="Basic and acidic residues" evidence="2">
    <location>
        <begin position="420"/>
        <end position="429"/>
    </location>
</feature>
<feature type="region of interest" description="Disordered" evidence="2">
    <location>
        <begin position="564"/>
        <end position="603"/>
    </location>
</feature>
<dbReference type="AlphaFoldDB" id="A0A1Y1Y5L6"/>
<dbReference type="GO" id="GO:0003723">
    <property type="term" value="F:RNA binding"/>
    <property type="evidence" value="ECO:0007669"/>
    <property type="project" value="InterPro"/>
</dbReference>
<dbReference type="OrthoDB" id="21470at2759"/>
<evidence type="ECO:0000259" key="4">
    <source>
        <dbReference type="PROSITE" id="PS50158"/>
    </source>
</evidence>
<evidence type="ECO:0000256" key="2">
    <source>
        <dbReference type="SAM" id="MobiDB-lite"/>
    </source>
</evidence>
<keyword evidence="1" id="KW-0863">Zinc-finger</keyword>
<feature type="compositionally biased region" description="Basic and acidic residues" evidence="2">
    <location>
        <begin position="592"/>
        <end position="603"/>
    </location>
</feature>
<sequence>MTSNITHCMLCIADPDELLVIDKLAEQTVKNPALAQMVMQRQFGNPKYSFMRPDGQYFHYFQWKIQLLKQRFGEPQHNASNFTMTPHSYVGNPQVPPSPRVESSASFDNLSRLLGASKAERISELLGAIIKDCSQIHIQHGRSWIFDNCVSAPHIDCLAQYLLHSSLTRDNFEPRLHILYLVNDMLFHSIRRRMAWIKDALYPHLVSILRAAYYIPNATDAQKEKVMKVLAIWEDKSYFELSVIHTLRSGLTIPIPHGPLPVSSGFTPAQVQPFPLGTRPSLPKPHNAAPSAGSYRRPHIPEAATQPVSSSAQLRSNIAPKKYYELPSSSMIPQVQLTNGAYIPIKVALLKSFTMPTHIPSDTYTAVDEFYKELSEMTEGDTSVIQSHRGTFDSEGWKLGLLDDYYRNAEEMLHKKKSPSLHDPHRSRTEASYSRGRNKYRSRSRSSCGSSSSRSRSRSRGSYRSGKQNRSSSSVSDQEDRHYYQHPGRSRISHYSRSRSRSRGRGRSRSRSPYRNRHRNGKRGYTRSASRSKSRSRSRSRSRVDAPISEHNVGYQLLQKLGWDEQSGSKPSSRNLHEPHPIGDVKYSGLGHGERNRRSGDAFESYRRTRSYTYSRMDVPSSQEPVGCFRCGNAGHIARDCRSHIP</sequence>
<dbReference type="Gene3D" id="4.10.60.10">
    <property type="entry name" value="Zinc finger, CCHC-type"/>
    <property type="match status" value="1"/>
</dbReference>
<dbReference type="Gene3D" id="1.10.10.790">
    <property type="entry name" value="Surp module"/>
    <property type="match status" value="1"/>
</dbReference>
<proteinExistence type="predicted"/>
<dbReference type="Pfam" id="PF01805">
    <property type="entry name" value="Surp"/>
    <property type="match status" value="1"/>
</dbReference>
<dbReference type="SMART" id="SM00343">
    <property type="entry name" value="ZnF_C2HC"/>
    <property type="match status" value="1"/>
</dbReference>
<protein>
    <recommendedName>
        <fullName evidence="8">CID domain-containing protein</fullName>
    </recommendedName>
</protein>
<evidence type="ECO:0000259" key="3">
    <source>
        <dbReference type="PROSITE" id="PS50128"/>
    </source>
</evidence>
<dbReference type="InterPro" id="IPR001878">
    <property type="entry name" value="Znf_CCHC"/>
</dbReference>
<comment type="caution">
    <text evidence="6">The sequence shown here is derived from an EMBL/GenBank/DDBJ whole genome shotgun (WGS) entry which is preliminary data.</text>
</comment>
<keyword evidence="7" id="KW-1185">Reference proteome</keyword>
<feature type="compositionally biased region" description="Low complexity" evidence="2">
    <location>
        <begin position="445"/>
        <end position="454"/>
    </location>
</feature>
<feature type="domain" description="CID" evidence="5">
    <location>
        <begin position="114"/>
        <end position="255"/>
    </location>
</feature>
<evidence type="ECO:0000256" key="1">
    <source>
        <dbReference type="PROSITE-ProRule" id="PRU00047"/>
    </source>
</evidence>
<dbReference type="PANTHER" id="PTHR12323">
    <property type="entry name" value="SR-RELATED CTD ASSOCIATED FACTOR 6"/>
    <property type="match status" value="1"/>
</dbReference>
<dbReference type="GO" id="GO:0006874">
    <property type="term" value="P:intracellular calcium ion homeostasis"/>
    <property type="evidence" value="ECO:0007669"/>
    <property type="project" value="TreeGrafter"/>
</dbReference>
<dbReference type="GO" id="GO:0006396">
    <property type="term" value="P:RNA processing"/>
    <property type="evidence" value="ECO:0007669"/>
    <property type="project" value="InterPro"/>
</dbReference>
<dbReference type="InterPro" id="IPR036875">
    <property type="entry name" value="Znf_CCHC_sf"/>
</dbReference>
<dbReference type="SUPFAM" id="SSF109905">
    <property type="entry name" value="Surp module (SWAP domain)"/>
    <property type="match status" value="1"/>
</dbReference>
<dbReference type="Proteomes" id="UP000193498">
    <property type="component" value="Unassembled WGS sequence"/>
</dbReference>
<evidence type="ECO:0000313" key="7">
    <source>
        <dbReference type="Proteomes" id="UP000193498"/>
    </source>
</evidence>
<dbReference type="PROSITE" id="PS51391">
    <property type="entry name" value="CID"/>
    <property type="match status" value="1"/>
</dbReference>
<dbReference type="InterPro" id="IPR006569">
    <property type="entry name" value="CID_dom"/>
</dbReference>
<evidence type="ECO:0000259" key="5">
    <source>
        <dbReference type="PROSITE" id="PS51391"/>
    </source>
</evidence>
<dbReference type="InterPro" id="IPR035967">
    <property type="entry name" value="SWAP/Surp_sf"/>
</dbReference>
<dbReference type="InterPro" id="IPR000061">
    <property type="entry name" value="Surp"/>
</dbReference>